<feature type="transmembrane region" description="Helical" evidence="6">
    <location>
        <begin position="70"/>
        <end position="90"/>
    </location>
</feature>
<dbReference type="AlphaFoldDB" id="A0A7G8PQP4"/>
<evidence type="ECO:0000256" key="2">
    <source>
        <dbReference type="ARBA" id="ARBA00022475"/>
    </source>
</evidence>
<sequence>MVENLISFSIATLALAISPGPDNIYVLTQSLVNGTKSGIATTAGLISGCIVHTTFLAFGLSLIITTSEALYLGIKILGALYLMYLAYSVYKSDASVSLLDNAPKKSNLALFKQGVIMNLVNPKVMIFFLAFFPAFLWEDPESTTNNTVIQFYILGITFMIVSFLTFSSIALLAGSISKFILKYKRIGAFLKWLQIVVFLGIAVYILIPENWFS</sequence>
<organism evidence="7 8">
    <name type="scientific">Constantimarinum furrinae</name>
    <dbReference type="NCBI Taxonomy" id="2562285"/>
    <lineage>
        <taxon>Bacteria</taxon>
        <taxon>Pseudomonadati</taxon>
        <taxon>Bacteroidota</taxon>
        <taxon>Flavobacteriia</taxon>
        <taxon>Flavobacteriales</taxon>
        <taxon>Flavobacteriaceae</taxon>
        <taxon>Altibacter/Constantimarinum group</taxon>
        <taxon>Constantimarinum</taxon>
    </lineage>
</organism>
<feature type="transmembrane region" description="Helical" evidence="6">
    <location>
        <begin position="115"/>
        <end position="137"/>
    </location>
</feature>
<evidence type="ECO:0000256" key="1">
    <source>
        <dbReference type="ARBA" id="ARBA00004651"/>
    </source>
</evidence>
<evidence type="ECO:0000256" key="5">
    <source>
        <dbReference type="ARBA" id="ARBA00023136"/>
    </source>
</evidence>
<evidence type="ECO:0000313" key="7">
    <source>
        <dbReference type="EMBL" id="QNJ96660.1"/>
    </source>
</evidence>
<dbReference type="Proteomes" id="UP000515514">
    <property type="component" value="Chromosome"/>
</dbReference>
<feature type="transmembrane region" description="Helical" evidence="6">
    <location>
        <begin position="149"/>
        <end position="176"/>
    </location>
</feature>
<evidence type="ECO:0000256" key="4">
    <source>
        <dbReference type="ARBA" id="ARBA00022989"/>
    </source>
</evidence>
<dbReference type="InterPro" id="IPR001123">
    <property type="entry name" value="LeuE-type"/>
</dbReference>
<reference evidence="7 8" key="1">
    <citation type="submission" date="2020-04" db="EMBL/GenBank/DDBJ databases">
        <title>Genome sequence of Altibacter aquimarinus strain ALE3EI.</title>
        <authorList>
            <person name="Oh H.-M."/>
            <person name="Jang D."/>
        </authorList>
    </citation>
    <scope>NUCLEOTIDE SEQUENCE [LARGE SCALE GENOMIC DNA]</scope>
    <source>
        <strain evidence="7 8">ALE3EI</strain>
    </source>
</reference>
<dbReference type="EMBL" id="CP052909">
    <property type="protein sequence ID" value="QNJ96660.1"/>
    <property type="molecule type" value="Genomic_DNA"/>
</dbReference>
<dbReference type="Pfam" id="PF01810">
    <property type="entry name" value="LysE"/>
    <property type="match status" value="1"/>
</dbReference>
<dbReference type="PIRSF" id="PIRSF006324">
    <property type="entry name" value="LeuE"/>
    <property type="match status" value="1"/>
</dbReference>
<name>A0A7G8PQP4_9FLAO</name>
<keyword evidence="3 6" id="KW-0812">Transmembrane</keyword>
<dbReference type="GO" id="GO:0005886">
    <property type="term" value="C:plasma membrane"/>
    <property type="evidence" value="ECO:0007669"/>
    <property type="project" value="UniProtKB-SubCell"/>
</dbReference>
<keyword evidence="2" id="KW-1003">Cell membrane</keyword>
<dbReference type="PANTHER" id="PTHR30086:SF20">
    <property type="entry name" value="ARGININE EXPORTER PROTEIN ARGO-RELATED"/>
    <property type="match status" value="1"/>
</dbReference>
<dbReference type="RefSeq" id="WP_186989710.1">
    <property type="nucleotide sequence ID" value="NZ_CP052909.1"/>
</dbReference>
<proteinExistence type="predicted"/>
<dbReference type="KEGG" id="alti:ALE3EI_0069"/>
<protein>
    <submittedName>
        <fullName evidence="7">Lysine transporter LysE</fullName>
    </submittedName>
</protein>
<keyword evidence="4 6" id="KW-1133">Transmembrane helix</keyword>
<keyword evidence="8" id="KW-1185">Reference proteome</keyword>
<comment type="subcellular location">
    <subcellularLocation>
        <location evidence="1">Cell membrane</location>
        <topology evidence="1">Multi-pass membrane protein</topology>
    </subcellularLocation>
</comment>
<evidence type="ECO:0000313" key="8">
    <source>
        <dbReference type="Proteomes" id="UP000515514"/>
    </source>
</evidence>
<feature type="transmembrane region" description="Helical" evidence="6">
    <location>
        <begin position="39"/>
        <end position="64"/>
    </location>
</feature>
<feature type="transmembrane region" description="Helical" evidence="6">
    <location>
        <begin position="6"/>
        <end position="27"/>
    </location>
</feature>
<dbReference type="GO" id="GO:0015171">
    <property type="term" value="F:amino acid transmembrane transporter activity"/>
    <property type="evidence" value="ECO:0007669"/>
    <property type="project" value="TreeGrafter"/>
</dbReference>
<evidence type="ECO:0000256" key="6">
    <source>
        <dbReference type="SAM" id="Phobius"/>
    </source>
</evidence>
<keyword evidence="5 6" id="KW-0472">Membrane</keyword>
<feature type="transmembrane region" description="Helical" evidence="6">
    <location>
        <begin position="188"/>
        <end position="207"/>
    </location>
</feature>
<gene>
    <name evidence="7" type="ORF">ALE3EI_0069</name>
</gene>
<evidence type="ECO:0000256" key="3">
    <source>
        <dbReference type="ARBA" id="ARBA00022692"/>
    </source>
</evidence>
<accession>A0A7G8PQP4</accession>
<dbReference type="PANTHER" id="PTHR30086">
    <property type="entry name" value="ARGININE EXPORTER PROTEIN ARGO"/>
    <property type="match status" value="1"/>
</dbReference>